<evidence type="ECO:0000313" key="1">
    <source>
        <dbReference type="EMBL" id="TNN84656.1"/>
    </source>
</evidence>
<dbReference type="AlphaFoldDB" id="A0A4Z2J386"/>
<name>A0A4Z2J386_9TELE</name>
<dbReference type="Proteomes" id="UP000314294">
    <property type="component" value="Unassembled WGS sequence"/>
</dbReference>
<protein>
    <submittedName>
        <fullName evidence="1">Uncharacterized protein</fullName>
    </submittedName>
</protein>
<dbReference type="EMBL" id="SRLO01000025">
    <property type="protein sequence ID" value="TNN84656.1"/>
    <property type="molecule type" value="Genomic_DNA"/>
</dbReference>
<evidence type="ECO:0000313" key="2">
    <source>
        <dbReference type="Proteomes" id="UP000314294"/>
    </source>
</evidence>
<gene>
    <name evidence="1" type="ORF">EYF80_005071</name>
</gene>
<proteinExistence type="predicted"/>
<comment type="caution">
    <text evidence="1">The sequence shown here is derived from an EMBL/GenBank/DDBJ whole genome shotgun (WGS) entry which is preliminary data.</text>
</comment>
<keyword evidence="2" id="KW-1185">Reference proteome</keyword>
<reference evidence="1 2" key="1">
    <citation type="submission" date="2019-03" db="EMBL/GenBank/DDBJ databases">
        <title>First draft genome of Liparis tanakae, snailfish: a comprehensive survey of snailfish specific genes.</title>
        <authorList>
            <person name="Kim W."/>
            <person name="Song I."/>
            <person name="Jeong J.-H."/>
            <person name="Kim D."/>
            <person name="Kim S."/>
            <person name="Ryu S."/>
            <person name="Song J.Y."/>
            <person name="Lee S.K."/>
        </authorList>
    </citation>
    <scope>NUCLEOTIDE SEQUENCE [LARGE SCALE GENOMIC DNA]</scope>
    <source>
        <tissue evidence="1">Muscle</tissue>
    </source>
</reference>
<organism evidence="1 2">
    <name type="scientific">Liparis tanakae</name>
    <name type="common">Tanaka's snailfish</name>
    <dbReference type="NCBI Taxonomy" id="230148"/>
    <lineage>
        <taxon>Eukaryota</taxon>
        <taxon>Metazoa</taxon>
        <taxon>Chordata</taxon>
        <taxon>Craniata</taxon>
        <taxon>Vertebrata</taxon>
        <taxon>Euteleostomi</taxon>
        <taxon>Actinopterygii</taxon>
        <taxon>Neopterygii</taxon>
        <taxon>Teleostei</taxon>
        <taxon>Neoteleostei</taxon>
        <taxon>Acanthomorphata</taxon>
        <taxon>Eupercaria</taxon>
        <taxon>Perciformes</taxon>
        <taxon>Cottioidei</taxon>
        <taxon>Cottales</taxon>
        <taxon>Liparidae</taxon>
        <taxon>Liparis</taxon>
    </lineage>
</organism>
<accession>A0A4Z2J386</accession>
<sequence length="174" mass="19470">MNVIDRMWENYGGLQNFHTKLLAKMPPAFLESSGSLSMVLIRVPQGIRRPTASNKKCPRKHTRQNESVSVDIGRQFEEKHNELVFAVSTSGSDESPPATSSRLQLQPQAASFRCWRHLSQSLVPTAIQRHRNRVMTQQPLQMTEIPESATRCAFINSAASNSNDTGTPRQPVLS</sequence>